<dbReference type="Gene3D" id="1.20.900.10">
    <property type="entry name" value="Dbl homology (DH) domain"/>
    <property type="match status" value="1"/>
</dbReference>
<evidence type="ECO:0000313" key="3">
    <source>
        <dbReference type="EMBL" id="ORZ09937.1"/>
    </source>
</evidence>
<dbReference type="PANTHER" id="PTHR45818:SF3">
    <property type="entry name" value="PROTEIN VAV"/>
    <property type="match status" value="1"/>
</dbReference>
<feature type="compositionally biased region" description="Low complexity" evidence="1">
    <location>
        <begin position="50"/>
        <end position="89"/>
    </location>
</feature>
<feature type="non-terminal residue" evidence="3">
    <location>
        <position position="1"/>
    </location>
</feature>
<dbReference type="Proteomes" id="UP000193560">
    <property type="component" value="Unassembled WGS sequence"/>
</dbReference>
<name>A0A1X2I5P0_9FUNG</name>
<dbReference type="GO" id="GO:0005085">
    <property type="term" value="F:guanyl-nucleotide exchange factor activity"/>
    <property type="evidence" value="ECO:0007669"/>
    <property type="project" value="InterPro"/>
</dbReference>
<reference evidence="3 4" key="1">
    <citation type="submission" date="2016-07" db="EMBL/GenBank/DDBJ databases">
        <title>Pervasive Adenine N6-methylation of Active Genes in Fungi.</title>
        <authorList>
            <consortium name="DOE Joint Genome Institute"/>
            <person name="Mondo S.J."/>
            <person name="Dannebaum R.O."/>
            <person name="Kuo R.C."/>
            <person name="Labutti K."/>
            <person name="Haridas S."/>
            <person name="Kuo A."/>
            <person name="Salamov A."/>
            <person name="Ahrendt S.R."/>
            <person name="Lipzen A."/>
            <person name="Sullivan W."/>
            <person name="Andreopoulos W.B."/>
            <person name="Clum A."/>
            <person name="Lindquist E."/>
            <person name="Daum C."/>
            <person name="Ramamoorthy G.K."/>
            <person name="Gryganskyi A."/>
            <person name="Culley D."/>
            <person name="Magnuson J.K."/>
            <person name="James T.Y."/>
            <person name="O'Malley M.A."/>
            <person name="Stajich J.E."/>
            <person name="Spatafora J.W."/>
            <person name="Visel A."/>
            <person name="Grigoriev I.V."/>
        </authorList>
    </citation>
    <scope>NUCLEOTIDE SEQUENCE [LARGE SCALE GENOMIC DNA]</scope>
    <source>
        <strain evidence="3 4">NRRL 1336</strain>
    </source>
</reference>
<dbReference type="STRING" id="90262.A0A1X2I5P0"/>
<evidence type="ECO:0000256" key="1">
    <source>
        <dbReference type="SAM" id="MobiDB-lite"/>
    </source>
</evidence>
<feature type="region of interest" description="Disordered" evidence="1">
    <location>
        <begin position="46"/>
        <end position="158"/>
    </location>
</feature>
<feature type="compositionally biased region" description="Low complexity" evidence="1">
    <location>
        <begin position="117"/>
        <end position="156"/>
    </location>
</feature>
<keyword evidence="4" id="KW-1185">Reference proteome</keyword>
<proteinExistence type="predicted"/>
<sequence>MFCDPLQESLERQGGAFTRTSDLDLFSNLPDLMQCSSQLIRSMAPYLDHPPSAKTSASTPSTPSTSHQELPGGISSSSSSSSSNSNNGSFRSTKLSAIDGGSHPPYRHRRHLSQYEGHTSGLHSPSSSFSLASPSPSVSNSTASSSSSSRNTAGSNRLPFHLNADARMLPSPNDQLLLGKELCTMANQFVVYLRCALDYKVNRKKLDHRAQHNKGFAMYQEKLASRKETNQFYVHDFLIIPIQRIARYGLLLADLQKHTEKNHPDYYHISRARMVLTALAVAMNKAQQ</sequence>
<accession>A0A1X2I5P0</accession>
<dbReference type="OrthoDB" id="660555at2759"/>
<dbReference type="Pfam" id="PF00621">
    <property type="entry name" value="RhoGEF"/>
    <property type="match status" value="1"/>
</dbReference>
<dbReference type="EMBL" id="MCGE01000026">
    <property type="protein sequence ID" value="ORZ09937.1"/>
    <property type="molecule type" value="Genomic_DNA"/>
</dbReference>
<dbReference type="GO" id="GO:0005737">
    <property type="term" value="C:cytoplasm"/>
    <property type="evidence" value="ECO:0007669"/>
    <property type="project" value="TreeGrafter"/>
</dbReference>
<gene>
    <name evidence="3" type="ORF">BCR42DRAFT_117712</name>
</gene>
<dbReference type="InterPro" id="IPR035899">
    <property type="entry name" value="DBL_dom_sf"/>
</dbReference>
<feature type="domain" description="DH" evidence="2">
    <location>
        <begin position="1"/>
        <end position="286"/>
    </location>
</feature>
<comment type="caution">
    <text evidence="3">The sequence shown here is derived from an EMBL/GenBank/DDBJ whole genome shotgun (WGS) entry which is preliminary data.</text>
</comment>
<dbReference type="InterPro" id="IPR000219">
    <property type="entry name" value="DH_dom"/>
</dbReference>
<organism evidence="3 4">
    <name type="scientific">Absidia repens</name>
    <dbReference type="NCBI Taxonomy" id="90262"/>
    <lineage>
        <taxon>Eukaryota</taxon>
        <taxon>Fungi</taxon>
        <taxon>Fungi incertae sedis</taxon>
        <taxon>Mucoromycota</taxon>
        <taxon>Mucoromycotina</taxon>
        <taxon>Mucoromycetes</taxon>
        <taxon>Mucorales</taxon>
        <taxon>Cunninghamellaceae</taxon>
        <taxon>Absidia</taxon>
    </lineage>
</organism>
<dbReference type="PROSITE" id="PS50010">
    <property type="entry name" value="DH_2"/>
    <property type="match status" value="1"/>
</dbReference>
<evidence type="ECO:0000313" key="4">
    <source>
        <dbReference type="Proteomes" id="UP000193560"/>
    </source>
</evidence>
<dbReference type="PANTHER" id="PTHR45818">
    <property type="entry name" value="PROTEIN VAV"/>
    <property type="match status" value="1"/>
</dbReference>
<dbReference type="SUPFAM" id="SSF48065">
    <property type="entry name" value="DBL homology domain (DH-domain)"/>
    <property type="match status" value="1"/>
</dbReference>
<dbReference type="AlphaFoldDB" id="A0A1X2I5P0"/>
<protein>
    <submittedName>
        <fullName evidence="3">Dbl homology domain-containing protein</fullName>
    </submittedName>
</protein>
<evidence type="ECO:0000259" key="2">
    <source>
        <dbReference type="PROSITE" id="PS50010"/>
    </source>
</evidence>